<dbReference type="AlphaFoldDB" id="M7TJY2"/>
<dbReference type="OrthoDB" id="5333491at2759"/>
<dbReference type="OMA" id="FTHTEES"/>
<reference evidence="2" key="1">
    <citation type="journal article" date="2013" name="Genome Announc.">
        <title>Draft genome sequence of the grapevine dieback fungus Eutypa lata UCR-EL1.</title>
        <authorList>
            <person name="Blanco-Ulate B."/>
            <person name="Rolshausen P.E."/>
            <person name="Cantu D."/>
        </authorList>
    </citation>
    <scope>NUCLEOTIDE SEQUENCE [LARGE SCALE GENOMIC DNA]</scope>
    <source>
        <strain evidence="2">UCR-EL1</strain>
    </source>
</reference>
<protein>
    <recommendedName>
        <fullName evidence="3">F-box domain-containing protein</fullName>
    </recommendedName>
</protein>
<evidence type="ECO:0000313" key="2">
    <source>
        <dbReference type="Proteomes" id="UP000012174"/>
    </source>
</evidence>
<organism evidence="1 2">
    <name type="scientific">Eutypa lata (strain UCR-EL1)</name>
    <name type="common">Grapevine dieback disease fungus</name>
    <name type="synonym">Eutypa armeniacae</name>
    <dbReference type="NCBI Taxonomy" id="1287681"/>
    <lineage>
        <taxon>Eukaryota</taxon>
        <taxon>Fungi</taxon>
        <taxon>Dikarya</taxon>
        <taxon>Ascomycota</taxon>
        <taxon>Pezizomycotina</taxon>
        <taxon>Sordariomycetes</taxon>
        <taxon>Xylariomycetidae</taxon>
        <taxon>Xylariales</taxon>
        <taxon>Diatrypaceae</taxon>
        <taxon>Eutypa</taxon>
    </lineage>
</organism>
<keyword evidence="2" id="KW-1185">Reference proteome</keyword>
<dbReference type="STRING" id="1287681.M7TJY2"/>
<dbReference type="HOGENOM" id="CLU_565023_0_0_1"/>
<dbReference type="KEGG" id="ela:UCREL1_5975"/>
<dbReference type="EMBL" id="KB706541">
    <property type="protein sequence ID" value="EMR67030.1"/>
    <property type="molecule type" value="Genomic_DNA"/>
</dbReference>
<gene>
    <name evidence="1" type="ORF">UCREL1_5975</name>
</gene>
<dbReference type="Proteomes" id="UP000012174">
    <property type="component" value="Unassembled WGS sequence"/>
</dbReference>
<evidence type="ECO:0008006" key="3">
    <source>
        <dbReference type="Google" id="ProtNLM"/>
    </source>
</evidence>
<proteinExistence type="predicted"/>
<accession>M7TJY2</accession>
<evidence type="ECO:0000313" key="1">
    <source>
        <dbReference type="EMBL" id="EMR67030.1"/>
    </source>
</evidence>
<sequence>MDSVPLEILQKILWQLPKPLALYGTVSQLFQHVIESKTFASIHVSNTDDSLKDFDAAFSDRRRRSLLRTLTLKTGLPFSQTNNMYTSVDYVRSLSTQSLHGHEVAINNTAYTRAIQALFSRLQEWDEASTAGLEQALSLHLVITFEPILAPFNLAATHLRFQSLPIEFVDLQVLPPLSWVKGFTHTEESHHHVHESVLSILSKALPCVETCCWHSVGALYNPGSEDLRTNLRATLASTLQSTSFAHLVSLRIVLLESEPSKIPPDFPIQQFVKPGEKDDLSLALNRVSKLPSLKELFLEGNSILSPQVFGLDDEVNGGNLAWRSLEHLKLSVSNMTPTGGRYFNSAPNTEMFPWQDNVGSPNPATLFPFVTAMARAVVRMPALRNFCCEFPGNAYLFCASAGEPLRDTDWNDVSSGPLGDSLWSHNRWLMDFGPEKLQDDDGGGGGGGDPAQFEWELPSKMMAVLKEAEHRVFRPTHPGFVQV</sequence>
<name>M7TJY2_EUTLA</name>